<evidence type="ECO:0000256" key="5">
    <source>
        <dbReference type="ARBA" id="ARBA00023015"/>
    </source>
</evidence>
<feature type="domain" description="NAC" evidence="12">
    <location>
        <begin position="11"/>
        <end position="158"/>
    </location>
</feature>
<name>A0A834XI84_9FABA</name>
<dbReference type="GO" id="GO:0016020">
    <property type="term" value="C:membrane"/>
    <property type="evidence" value="ECO:0007669"/>
    <property type="project" value="UniProtKB-SubCell"/>
</dbReference>
<dbReference type="PANTHER" id="PTHR31744">
    <property type="entry name" value="PROTEIN CUP-SHAPED COTYLEDON 2-RELATED"/>
    <property type="match status" value="1"/>
</dbReference>
<comment type="subcellular location">
    <subcellularLocation>
        <location evidence="2">Membrane</location>
        <topology evidence="2">Single-pass membrane protein</topology>
    </subcellularLocation>
    <subcellularLocation>
        <location evidence="1">Nucleus</location>
    </subcellularLocation>
</comment>
<feature type="compositionally biased region" description="Low complexity" evidence="11">
    <location>
        <begin position="468"/>
        <end position="479"/>
    </location>
</feature>
<keyword evidence="9" id="KW-0804">Transcription</keyword>
<evidence type="ECO:0000256" key="3">
    <source>
        <dbReference type="ARBA" id="ARBA00022692"/>
    </source>
</evidence>
<dbReference type="AlphaFoldDB" id="A0A834XI84"/>
<sequence>MANPPSILEYMPVGFRFRPTDEELVGHYMKHKLNGDHFLSQIIPEIDLCKHEPWDLPDFSVMKSDDPEWFFFSPPDFKYSNSNRANRATECGFWKATGKDRKIKVRGTDNVIGMKKTLVFYRGRVPNGVKTNWVIHEYHAVTFPVRQRTFALCRLMKKPEKKTEERTAEGEPSSRMASDSESQPSSGRIPDVCPLPASETLEAIFPMPPQANERDLPSPFAAIDHDLPSQAYFLPNFGNENIGGAPFETTEEEEEFVSSLFVNDDVFSREETRHDAFVVNDSTPSESLKMVYYESSDTDAEVVSVRIFESERNVSMNCFWERGFYKVGDTDILRVSNKNAGSSEYGLRRTMVVKSSSSHAGAKHIGTSELSSNQEASIEKRSISISFQDDFPGVDTSSGDSTPVKPRIEISSSPSTLKASRVQYQPRSANSVSQRTGARRSQTPRKVSTKAASRHHEAQKDMLKDTVSRNSSESPSNRSFIHMETPALSQNLSPPSLNLIDLIEQLAKTGCIYSTYVASSNKMDSDPLNCISRIVYCVEDTDLKCKKEAIIKS</sequence>
<feature type="compositionally biased region" description="Polar residues" evidence="11">
    <location>
        <begin position="410"/>
        <end position="446"/>
    </location>
</feature>
<feature type="region of interest" description="Disordered" evidence="11">
    <location>
        <begin position="159"/>
        <end position="193"/>
    </location>
</feature>
<feature type="region of interest" description="Disordered" evidence="11">
    <location>
        <begin position="357"/>
        <end position="479"/>
    </location>
</feature>
<gene>
    <name evidence="13" type="ORF">G2W53_000623</name>
</gene>
<evidence type="ECO:0000256" key="4">
    <source>
        <dbReference type="ARBA" id="ARBA00022989"/>
    </source>
</evidence>
<dbReference type="GO" id="GO:0005634">
    <property type="term" value="C:nucleus"/>
    <property type="evidence" value="ECO:0007669"/>
    <property type="project" value="UniProtKB-SubCell"/>
</dbReference>
<feature type="compositionally biased region" description="Basic and acidic residues" evidence="11">
    <location>
        <begin position="454"/>
        <end position="467"/>
    </location>
</feature>
<proteinExistence type="predicted"/>
<reference evidence="13" key="1">
    <citation type="submission" date="2020-09" db="EMBL/GenBank/DDBJ databases">
        <title>Genome-Enabled Discovery of Anthraquinone Biosynthesis in Senna tora.</title>
        <authorList>
            <person name="Kang S.-H."/>
            <person name="Pandey R.P."/>
            <person name="Lee C.-M."/>
            <person name="Sim J.-S."/>
            <person name="Jeong J.-T."/>
            <person name="Choi B.-S."/>
            <person name="Jung M."/>
            <person name="Ginzburg D."/>
            <person name="Zhao K."/>
            <person name="Won S.Y."/>
            <person name="Oh T.-J."/>
            <person name="Yu Y."/>
            <person name="Kim N.-H."/>
            <person name="Lee O.R."/>
            <person name="Lee T.-H."/>
            <person name="Bashyal P."/>
            <person name="Kim T.-S."/>
            <person name="Lee W.-H."/>
            <person name="Kawkins C."/>
            <person name="Kim C.-K."/>
            <person name="Kim J.S."/>
            <person name="Ahn B.O."/>
            <person name="Rhee S.Y."/>
            <person name="Sohng J.K."/>
        </authorList>
    </citation>
    <scope>NUCLEOTIDE SEQUENCE</scope>
    <source>
        <tissue evidence="13">Leaf</tissue>
    </source>
</reference>
<keyword evidence="5" id="KW-0805">Transcription regulation</keyword>
<evidence type="ECO:0000256" key="1">
    <source>
        <dbReference type="ARBA" id="ARBA00004123"/>
    </source>
</evidence>
<dbReference type="OrthoDB" id="737278at2759"/>
<keyword evidence="3" id="KW-0812">Transmembrane</keyword>
<keyword evidence="4" id="KW-1133">Transmembrane helix</keyword>
<feature type="compositionally biased region" description="Basic and acidic residues" evidence="11">
    <location>
        <begin position="159"/>
        <end position="169"/>
    </location>
</feature>
<dbReference type="EMBL" id="JAAIUW010000001">
    <property type="protein sequence ID" value="KAF7843718.1"/>
    <property type="molecule type" value="Genomic_DNA"/>
</dbReference>
<evidence type="ECO:0000313" key="13">
    <source>
        <dbReference type="EMBL" id="KAF7843718.1"/>
    </source>
</evidence>
<dbReference type="GO" id="GO:0006355">
    <property type="term" value="P:regulation of DNA-templated transcription"/>
    <property type="evidence" value="ECO:0007669"/>
    <property type="project" value="InterPro"/>
</dbReference>
<evidence type="ECO:0000256" key="10">
    <source>
        <dbReference type="ARBA" id="ARBA00023242"/>
    </source>
</evidence>
<evidence type="ECO:0000256" key="6">
    <source>
        <dbReference type="ARBA" id="ARBA00023125"/>
    </source>
</evidence>
<dbReference type="InterPro" id="IPR003441">
    <property type="entry name" value="NAC-dom"/>
</dbReference>
<dbReference type="PROSITE" id="PS51005">
    <property type="entry name" value="NAC"/>
    <property type="match status" value="1"/>
</dbReference>
<dbReference type="Pfam" id="PF02365">
    <property type="entry name" value="NAM"/>
    <property type="match status" value="1"/>
</dbReference>
<evidence type="ECO:0000259" key="12">
    <source>
        <dbReference type="PROSITE" id="PS51005"/>
    </source>
</evidence>
<keyword evidence="10" id="KW-0539">Nucleus</keyword>
<keyword evidence="7" id="KW-0472">Membrane</keyword>
<keyword evidence="8" id="KW-0010">Activator</keyword>
<organism evidence="13 14">
    <name type="scientific">Senna tora</name>
    <dbReference type="NCBI Taxonomy" id="362788"/>
    <lineage>
        <taxon>Eukaryota</taxon>
        <taxon>Viridiplantae</taxon>
        <taxon>Streptophyta</taxon>
        <taxon>Embryophyta</taxon>
        <taxon>Tracheophyta</taxon>
        <taxon>Spermatophyta</taxon>
        <taxon>Magnoliopsida</taxon>
        <taxon>eudicotyledons</taxon>
        <taxon>Gunneridae</taxon>
        <taxon>Pentapetalae</taxon>
        <taxon>rosids</taxon>
        <taxon>fabids</taxon>
        <taxon>Fabales</taxon>
        <taxon>Fabaceae</taxon>
        <taxon>Caesalpinioideae</taxon>
        <taxon>Cassia clade</taxon>
        <taxon>Senna</taxon>
    </lineage>
</organism>
<feature type="compositionally biased region" description="Polar residues" evidence="11">
    <location>
        <begin position="175"/>
        <end position="186"/>
    </location>
</feature>
<dbReference type="Gene3D" id="2.170.150.80">
    <property type="entry name" value="NAC domain"/>
    <property type="match status" value="1"/>
</dbReference>
<evidence type="ECO:0000313" key="14">
    <source>
        <dbReference type="Proteomes" id="UP000634136"/>
    </source>
</evidence>
<evidence type="ECO:0000256" key="7">
    <source>
        <dbReference type="ARBA" id="ARBA00023136"/>
    </source>
</evidence>
<keyword evidence="6" id="KW-0238">DNA-binding</keyword>
<dbReference type="Proteomes" id="UP000634136">
    <property type="component" value="Unassembled WGS sequence"/>
</dbReference>
<evidence type="ECO:0000256" key="8">
    <source>
        <dbReference type="ARBA" id="ARBA00023159"/>
    </source>
</evidence>
<comment type="caution">
    <text evidence="13">The sequence shown here is derived from an EMBL/GenBank/DDBJ whole genome shotgun (WGS) entry which is preliminary data.</text>
</comment>
<evidence type="ECO:0000256" key="9">
    <source>
        <dbReference type="ARBA" id="ARBA00023163"/>
    </source>
</evidence>
<dbReference type="PANTHER" id="PTHR31744:SF216">
    <property type="entry name" value="NAC TRANSCRIPTION FACTOR"/>
    <property type="match status" value="1"/>
</dbReference>
<dbReference type="GO" id="GO:0000976">
    <property type="term" value="F:transcription cis-regulatory region binding"/>
    <property type="evidence" value="ECO:0007669"/>
    <property type="project" value="UniProtKB-ARBA"/>
</dbReference>
<evidence type="ECO:0000256" key="11">
    <source>
        <dbReference type="SAM" id="MobiDB-lite"/>
    </source>
</evidence>
<evidence type="ECO:0000256" key="2">
    <source>
        <dbReference type="ARBA" id="ARBA00004167"/>
    </source>
</evidence>
<keyword evidence="14" id="KW-1185">Reference proteome</keyword>
<dbReference type="SUPFAM" id="SSF101941">
    <property type="entry name" value="NAC domain"/>
    <property type="match status" value="1"/>
</dbReference>
<accession>A0A834XI84</accession>
<dbReference type="InterPro" id="IPR036093">
    <property type="entry name" value="NAC_dom_sf"/>
</dbReference>
<protein>
    <submittedName>
        <fullName evidence="13">NAC domain-containing protein 69</fullName>
    </submittedName>
</protein>